<feature type="region of interest" description="Disordered" evidence="1">
    <location>
        <begin position="72"/>
        <end position="124"/>
    </location>
</feature>
<evidence type="ECO:0000259" key="2">
    <source>
        <dbReference type="Pfam" id="PF06221"/>
    </source>
</evidence>
<dbReference type="Proteomes" id="UP000193380">
    <property type="component" value="Unassembled WGS sequence"/>
</dbReference>
<feature type="domain" description="Activating signal cointegrator 1 N-terminal" evidence="3">
    <location>
        <begin position="5"/>
        <end position="65"/>
    </location>
</feature>
<evidence type="ECO:0000256" key="1">
    <source>
        <dbReference type="SAM" id="MobiDB-lite"/>
    </source>
</evidence>
<feature type="region of interest" description="Disordered" evidence="1">
    <location>
        <begin position="216"/>
        <end position="235"/>
    </location>
</feature>
<dbReference type="GO" id="GO:0072344">
    <property type="term" value="P:rescue of stalled ribosome"/>
    <property type="evidence" value="ECO:0007669"/>
    <property type="project" value="InterPro"/>
</dbReference>
<reference evidence="4" key="2">
    <citation type="submission" date="2014-03" db="EMBL/GenBank/DDBJ databases">
        <authorList>
            <person name="Genoscope - CEA"/>
        </authorList>
    </citation>
    <scope>NUCLEOTIDE SEQUENCE</scope>
</reference>
<feature type="domain" description="TRIP4/RQT4 C2HC5-type zinc finger" evidence="2">
    <location>
        <begin position="167"/>
        <end position="212"/>
    </location>
</feature>
<dbReference type="GO" id="GO:0180022">
    <property type="term" value="C:RQC-trigger complex"/>
    <property type="evidence" value="ECO:0007669"/>
    <property type="project" value="InterPro"/>
</dbReference>
<dbReference type="InterPro" id="IPR039128">
    <property type="entry name" value="TRIP4-like"/>
</dbReference>
<evidence type="ECO:0000313" key="5">
    <source>
        <dbReference type="Proteomes" id="UP000193380"/>
    </source>
</evidence>
<dbReference type="GO" id="GO:0008270">
    <property type="term" value="F:zinc ion binding"/>
    <property type="evidence" value="ECO:0007669"/>
    <property type="project" value="InterPro"/>
</dbReference>
<dbReference type="AlphaFoldDB" id="A0A060Z7U5"/>
<dbReference type="GO" id="GO:0005634">
    <property type="term" value="C:nucleus"/>
    <property type="evidence" value="ECO:0007669"/>
    <property type="project" value="InterPro"/>
</dbReference>
<dbReference type="Pfam" id="PF23135">
    <property type="entry name" value="TRI4_N"/>
    <property type="match status" value="1"/>
</dbReference>
<sequence length="235" mass="26310">MSDALLQWCVDQLHHNFGLEASEDIVQYILSIDNADEIAEYVGDLLQGTDGRKKQFIDELLDRWQRSQTLTPDSTGLFPINSLSGTDAQDMSKDSQKKSKRKGRNKQEVMAVSQAEPEPEVVKTPIDLMKAQESGSSSSQKKKKNTFVSLYNKEGQDKLAILLPGRHSCECLAQKHNLINNCMSCGRIVCEQEGSGPCIFCGSLVCTKEEQEILQRDSNKSQKLRKKLMGETSHQ</sequence>
<evidence type="ECO:0000313" key="4">
    <source>
        <dbReference type="EMBL" id="CDQ97749.1"/>
    </source>
</evidence>
<dbReference type="PaxDb" id="8022-A0A060Z7U5"/>
<dbReference type="PANTHER" id="PTHR12963:SF4">
    <property type="entry name" value="ACTIVATING SIGNAL COINTEGRATOR 1"/>
    <property type="match status" value="1"/>
</dbReference>
<dbReference type="PANTHER" id="PTHR12963">
    <property type="entry name" value="THYROID RECEPTOR INTERACTING PROTEIN RELATED"/>
    <property type="match status" value="1"/>
</dbReference>
<dbReference type="EMBL" id="FR932869">
    <property type="protein sequence ID" value="CDQ97749.1"/>
    <property type="molecule type" value="Genomic_DNA"/>
</dbReference>
<dbReference type="GO" id="GO:0045893">
    <property type="term" value="P:positive regulation of DNA-templated transcription"/>
    <property type="evidence" value="ECO:0007669"/>
    <property type="project" value="TreeGrafter"/>
</dbReference>
<evidence type="ECO:0000259" key="3">
    <source>
        <dbReference type="Pfam" id="PF23135"/>
    </source>
</evidence>
<name>A0A060Z7U5_ONCMY</name>
<reference evidence="4" key="1">
    <citation type="journal article" date="2014" name="Nat. Commun.">
        <title>The rainbow trout genome provides novel insights into evolution after whole-genome duplication in vertebrates.</title>
        <authorList>
            <person name="Berthelot C."/>
            <person name="Brunet F."/>
            <person name="Chalopin D."/>
            <person name="Juanchich A."/>
            <person name="Bernard M."/>
            <person name="Noel B."/>
            <person name="Bento P."/>
            <person name="Da Silva C."/>
            <person name="Labadie K."/>
            <person name="Alberti A."/>
            <person name="Aury J.M."/>
            <person name="Louis A."/>
            <person name="Dehais P."/>
            <person name="Bardou P."/>
            <person name="Montfort J."/>
            <person name="Klopp C."/>
            <person name="Cabau C."/>
            <person name="Gaspin C."/>
            <person name="Thorgaard G.H."/>
            <person name="Boussaha M."/>
            <person name="Quillet E."/>
            <person name="Guyomard R."/>
            <person name="Galiana D."/>
            <person name="Bobe J."/>
            <person name="Volff J.N."/>
            <person name="Genet C."/>
            <person name="Wincker P."/>
            <person name="Jaillon O."/>
            <person name="Roest Crollius H."/>
            <person name="Guiguen Y."/>
        </authorList>
    </citation>
    <scope>NUCLEOTIDE SEQUENCE [LARGE SCALE GENOMIC DNA]</scope>
</reference>
<proteinExistence type="predicted"/>
<organism evidence="4 5">
    <name type="scientific">Oncorhynchus mykiss</name>
    <name type="common">Rainbow trout</name>
    <name type="synonym">Salmo gairdneri</name>
    <dbReference type="NCBI Taxonomy" id="8022"/>
    <lineage>
        <taxon>Eukaryota</taxon>
        <taxon>Metazoa</taxon>
        <taxon>Chordata</taxon>
        <taxon>Craniata</taxon>
        <taxon>Vertebrata</taxon>
        <taxon>Euteleostomi</taxon>
        <taxon>Actinopterygii</taxon>
        <taxon>Neopterygii</taxon>
        <taxon>Teleostei</taxon>
        <taxon>Protacanthopterygii</taxon>
        <taxon>Salmoniformes</taxon>
        <taxon>Salmonidae</taxon>
        <taxon>Salmoninae</taxon>
        <taxon>Oncorhynchus</taxon>
    </lineage>
</organism>
<gene>
    <name evidence="4" type="ORF">GSONMT00013414001</name>
</gene>
<dbReference type="STRING" id="8022.A0A060Z7U5"/>
<dbReference type="InterPro" id="IPR056994">
    <property type="entry name" value="TRI4_N"/>
</dbReference>
<dbReference type="Pfam" id="PF06221">
    <property type="entry name" value="zf-C2HC5"/>
    <property type="match status" value="1"/>
</dbReference>
<accession>A0A060Z7U5</accession>
<dbReference type="InterPro" id="IPR009349">
    <property type="entry name" value="TRIP4/RQT4_C2HC5_Znf"/>
</dbReference>
<protein>
    <submittedName>
        <fullName evidence="4">Uncharacterized protein</fullName>
    </submittedName>
</protein>